<dbReference type="Proteomes" id="UP000054845">
    <property type="component" value="Unassembled WGS sequence"/>
</dbReference>
<dbReference type="AlphaFoldDB" id="A0A0P1BAW5"/>
<protein>
    <submittedName>
        <fullName evidence="8">Zinc-dependent alcohol</fullName>
    </submittedName>
</protein>
<reference evidence="9" key="1">
    <citation type="submission" date="2014-09" db="EMBL/GenBank/DDBJ databases">
        <authorList>
            <person name="Sharma Rahul"/>
            <person name="Thines Marco"/>
        </authorList>
    </citation>
    <scope>NUCLEOTIDE SEQUENCE [LARGE SCALE GENOMIC DNA]</scope>
</reference>
<feature type="region of interest" description="Disordered" evidence="6">
    <location>
        <begin position="76"/>
        <end position="95"/>
    </location>
</feature>
<evidence type="ECO:0000256" key="4">
    <source>
        <dbReference type="ARBA" id="ARBA00022833"/>
    </source>
</evidence>
<dbReference type="OrthoDB" id="3941538at2759"/>
<feature type="domain" description="Alcohol dehydrogenase-like N-terminal" evidence="7">
    <location>
        <begin position="29"/>
        <end position="81"/>
    </location>
</feature>
<dbReference type="Gene3D" id="3.90.180.10">
    <property type="entry name" value="Medium-chain alcohol dehydrogenases, catalytic domain"/>
    <property type="match status" value="1"/>
</dbReference>
<organism evidence="8 9">
    <name type="scientific">Ceraceosorus bombacis</name>
    <dbReference type="NCBI Taxonomy" id="401625"/>
    <lineage>
        <taxon>Eukaryota</taxon>
        <taxon>Fungi</taxon>
        <taxon>Dikarya</taxon>
        <taxon>Basidiomycota</taxon>
        <taxon>Ustilaginomycotina</taxon>
        <taxon>Exobasidiomycetes</taxon>
        <taxon>Ceraceosorales</taxon>
        <taxon>Ceraceosoraceae</taxon>
        <taxon>Ceraceosorus</taxon>
    </lineage>
</organism>
<evidence type="ECO:0000256" key="2">
    <source>
        <dbReference type="ARBA" id="ARBA00008072"/>
    </source>
</evidence>
<keyword evidence="4" id="KW-0862">Zinc</keyword>
<keyword evidence="3" id="KW-0479">Metal-binding</keyword>
<dbReference type="GO" id="GO:0003939">
    <property type="term" value="F:L-iditol 2-dehydrogenase (NAD+) activity"/>
    <property type="evidence" value="ECO:0007669"/>
    <property type="project" value="TreeGrafter"/>
</dbReference>
<evidence type="ECO:0000313" key="9">
    <source>
        <dbReference type="Proteomes" id="UP000054845"/>
    </source>
</evidence>
<name>A0A0P1BAW5_9BASI</name>
<evidence type="ECO:0000256" key="1">
    <source>
        <dbReference type="ARBA" id="ARBA00001947"/>
    </source>
</evidence>
<dbReference type="GO" id="GO:0046872">
    <property type="term" value="F:metal ion binding"/>
    <property type="evidence" value="ECO:0007669"/>
    <property type="project" value="UniProtKB-KW"/>
</dbReference>
<comment type="similarity">
    <text evidence="2">Belongs to the zinc-containing alcohol dehydrogenase family.</text>
</comment>
<keyword evidence="9" id="KW-1185">Reference proteome</keyword>
<evidence type="ECO:0000256" key="3">
    <source>
        <dbReference type="ARBA" id="ARBA00022723"/>
    </source>
</evidence>
<evidence type="ECO:0000259" key="7">
    <source>
        <dbReference type="Pfam" id="PF08240"/>
    </source>
</evidence>
<feature type="compositionally biased region" description="Low complexity" evidence="6">
    <location>
        <begin position="78"/>
        <end position="94"/>
    </location>
</feature>
<dbReference type="SUPFAM" id="SSF50129">
    <property type="entry name" value="GroES-like"/>
    <property type="match status" value="1"/>
</dbReference>
<keyword evidence="5" id="KW-0560">Oxidoreductase</keyword>
<sequence>MSRYSNTCAVLHGPGDLRIESHDIAPPQAGEVQIRIEQTGLCGSDLHYYLHGRNGDFALQEPMCLGHESAGEVVAVGPASSTSSEPSATSTPAPLGVLKAGTTSVPGYDSQALQKPFLIYTELCKR</sequence>
<dbReference type="STRING" id="401625.A0A0P1BAW5"/>
<evidence type="ECO:0000313" key="8">
    <source>
        <dbReference type="EMBL" id="CEH12535.1"/>
    </source>
</evidence>
<evidence type="ECO:0000256" key="6">
    <source>
        <dbReference type="SAM" id="MobiDB-lite"/>
    </source>
</evidence>
<accession>A0A0P1BAW5</accession>
<evidence type="ECO:0000256" key="5">
    <source>
        <dbReference type="ARBA" id="ARBA00023002"/>
    </source>
</evidence>
<dbReference type="PANTHER" id="PTHR43161">
    <property type="entry name" value="SORBITOL DEHYDROGENASE"/>
    <property type="match status" value="1"/>
</dbReference>
<dbReference type="InterPro" id="IPR011032">
    <property type="entry name" value="GroES-like_sf"/>
</dbReference>
<dbReference type="EMBL" id="CCYA01000159">
    <property type="protein sequence ID" value="CEH12535.1"/>
    <property type="molecule type" value="Genomic_DNA"/>
</dbReference>
<dbReference type="InterPro" id="IPR013154">
    <property type="entry name" value="ADH-like_N"/>
</dbReference>
<comment type="cofactor">
    <cofactor evidence="1">
        <name>Zn(2+)</name>
        <dbReference type="ChEBI" id="CHEBI:29105"/>
    </cofactor>
</comment>
<dbReference type="Pfam" id="PF08240">
    <property type="entry name" value="ADH_N"/>
    <property type="match status" value="1"/>
</dbReference>
<dbReference type="PANTHER" id="PTHR43161:SF25">
    <property type="entry name" value="ALCOHOL DEHYDROGENASE, PUTATIVE (AFU_ORTHOLOGUE AFUA_1G14390)-RELATED"/>
    <property type="match status" value="1"/>
</dbReference>
<proteinExistence type="inferred from homology"/>
<dbReference type="GO" id="GO:0006062">
    <property type="term" value="P:sorbitol catabolic process"/>
    <property type="evidence" value="ECO:0007669"/>
    <property type="project" value="TreeGrafter"/>
</dbReference>